<evidence type="ECO:0000256" key="5">
    <source>
        <dbReference type="ARBA" id="ARBA00023014"/>
    </source>
</evidence>
<dbReference type="NCBIfam" id="NF005722">
    <property type="entry name" value="PRK07539.1-2"/>
    <property type="match status" value="1"/>
</dbReference>
<reference evidence="8" key="1">
    <citation type="journal article" date="2020" name="mSystems">
        <title>Genome- and Community-Level Interaction Insights into Carbon Utilization and Element Cycling Functions of Hydrothermarchaeota in Hydrothermal Sediment.</title>
        <authorList>
            <person name="Zhou Z."/>
            <person name="Liu Y."/>
            <person name="Xu W."/>
            <person name="Pan J."/>
            <person name="Luo Z.H."/>
            <person name="Li M."/>
        </authorList>
    </citation>
    <scope>NUCLEOTIDE SEQUENCE [LARGE SCALE GENOMIC DNA]</scope>
    <source>
        <strain evidence="8">SpSt-754</strain>
    </source>
</reference>
<dbReference type="GO" id="GO:0016491">
    <property type="term" value="F:oxidoreductase activity"/>
    <property type="evidence" value="ECO:0007669"/>
    <property type="project" value="UniProtKB-KW"/>
</dbReference>
<feature type="binding site" evidence="7">
    <location>
        <position position="72"/>
    </location>
    <ligand>
        <name>[2Fe-2S] cluster</name>
        <dbReference type="ChEBI" id="CHEBI:190135"/>
    </ligand>
</feature>
<dbReference type="Gene3D" id="1.10.10.1590">
    <property type="entry name" value="NADH-quinone oxidoreductase subunit E"/>
    <property type="match status" value="1"/>
</dbReference>
<keyword evidence="4 7" id="KW-0408">Iron</keyword>
<proteinExistence type="inferred from homology"/>
<evidence type="ECO:0000256" key="2">
    <source>
        <dbReference type="ARBA" id="ARBA00022714"/>
    </source>
</evidence>
<dbReference type="NCBIfam" id="TIGR01958">
    <property type="entry name" value="nuoE_fam"/>
    <property type="match status" value="1"/>
</dbReference>
<dbReference type="PIRSF" id="PIRSF000216">
    <property type="entry name" value="NADH_DH_24kDa"/>
    <property type="match status" value="1"/>
</dbReference>
<dbReference type="CDD" id="cd03064">
    <property type="entry name" value="TRX_Fd_NuoE"/>
    <property type="match status" value="1"/>
</dbReference>
<evidence type="ECO:0000256" key="3">
    <source>
        <dbReference type="ARBA" id="ARBA00022723"/>
    </source>
</evidence>
<evidence type="ECO:0000256" key="1">
    <source>
        <dbReference type="ARBA" id="ARBA00010643"/>
    </source>
</evidence>
<dbReference type="SUPFAM" id="SSF52833">
    <property type="entry name" value="Thioredoxin-like"/>
    <property type="match status" value="1"/>
</dbReference>
<dbReference type="PANTHER" id="PTHR43342">
    <property type="entry name" value="NADH-QUINONE OXIDOREDUCTASE, E SUBUNIT"/>
    <property type="match status" value="1"/>
</dbReference>
<sequence length="162" mass="18324">MLKRDIARYKRKPGPLIQVLHRAQEIFGYLPPEVQYFVAKELNVPLSQVYGVVTFYNFFRTEPVAKHVINVCMGTACHVKGAESILKAISEELGIKVGETTKDKFFTLSTARCFGACGLAPVIMINEDVFGKLTPEKVKEVLREYRKQKETEEKEGQREVAG</sequence>
<evidence type="ECO:0000313" key="8">
    <source>
        <dbReference type="EMBL" id="HGB35997.1"/>
    </source>
</evidence>
<gene>
    <name evidence="8" type="primary">nuoE</name>
    <name evidence="8" type="ORF">ENV38_03735</name>
</gene>
<evidence type="ECO:0000256" key="7">
    <source>
        <dbReference type="PIRSR" id="PIRSR000216-1"/>
    </source>
</evidence>
<name>A0A7V3NU96_UNCW3</name>
<dbReference type="Pfam" id="PF01257">
    <property type="entry name" value="2Fe-2S_thioredx"/>
    <property type="match status" value="1"/>
</dbReference>
<protein>
    <submittedName>
        <fullName evidence="8">NADH-quinone oxidoreductase subunit NuoE</fullName>
        <ecNumber evidence="8">1.6.5.11</ecNumber>
    </submittedName>
</protein>
<dbReference type="EC" id="1.6.5.11" evidence="8"/>
<keyword evidence="8" id="KW-0560">Oxidoreductase</keyword>
<keyword evidence="3 7" id="KW-0479">Metal-binding</keyword>
<dbReference type="InterPro" id="IPR036249">
    <property type="entry name" value="Thioredoxin-like_sf"/>
</dbReference>
<dbReference type="InterPro" id="IPR028431">
    <property type="entry name" value="NADP_DH_HndA-like"/>
</dbReference>
<organism evidence="8">
    <name type="scientific">candidate division WOR-3 bacterium</name>
    <dbReference type="NCBI Taxonomy" id="2052148"/>
    <lineage>
        <taxon>Bacteria</taxon>
        <taxon>Bacteria division WOR-3</taxon>
    </lineage>
</organism>
<comment type="caution">
    <text evidence="8">The sequence shown here is derived from an EMBL/GenBank/DDBJ whole genome shotgun (WGS) entry which is preliminary data.</text>
</comment>
<comment type="cofactor">
    <cofactor evidence="7">
        <name>[2Fe-2S] cluster</name>
        <dbReference type="ChEBI" id="CHEBI:190135"/>
    </cofactor>
    <text evidence="7">Binds 1 [2Fe-2S] cluster.</text>
</comment>
<dbReference type="InterPro" id="IPR041921">
    <property type="entry name" value="NuoE_N"/>
</dbReference>
<dbReference type="Gene3D" id="3.40.30.10">
    <property type="entry name" value="Glutaredoxin"/>
    <property type="match status" value="1"/>
</dbReference>
<dbReference type="GO" id="GO:0051537">
    <property type="term" value="F:2 iron, 2 sulfur cluster binding"/>
    <property type="evidence" value="ECO:0007669"/>
    <property type="project" value="UniProtKB-KW"/>
</dbReference>
<evidence type="ECO:0000256" key="6">
    <source>
        <dbReference type="ARBA" id="ARBA00034078"/>
    </source>
</evidence>
<feature type="binding site" evidence="7">
    <location>
        <position position="77"/>
    </location>
    <ligand>
        <name>[2Fe-2S] cluster</name>
        <dbReference type="ChEBI" id="CHEBI:190135"/>
    </ligand>
</feature>
<keyword evidence="2 7" id="KW-0001">2Fe-2S</keyword>
<feature type="binding site" evidence="7">
    <location>
        <position position="117"/>
    </location>
    <ligand>
        <name>[2Fe-2S] cluster</name>
        <dbReference type="ChEBI" id="CHEBI:190135"/>
    </ligand>
</feature>
<comment type="cofactor">
    <cofactor evidence="6">
        <name>[2Fe-2S] cluster</name>
        <dbReference type="ChEBI" id="CHEBI:190135"/>
    </cofactor>
</comment>
<evidence type="ECO:0000256" key="4">
    <source>
        <dbReference type="ARBA" id="ARBA00023004"/>
    </source>
</evidence>
<feature type="binding site" evidence="7">
    <location>
        <position position="113"/>
    </location>
    <ligand>
        <name>[2Fe-2S] cluster</name>
        <dbReference type="ChEBI" id="CHEBI:190135"/>
    </ligand>
</feature>
<dbReference type="EMBL" id="DTGD01000140">
    <property type="protein sequence ID" value="HGB35997.1"/>
    <property type="molecule type" value="Genomic_DNA"/>
</dbReference>
<dbReference type="GO" id="GO:0046872">
    <property type="term" value="F:metal ion binding"/>
    <property type="evidence" value="ECO:0007669"/>
    <property type="project" value="UniProtKB-KW"/>
</dbReference>
<accession>A0A7V3NU96</accession>
<dbReference type="PANTHER" id="PTHR43342:SF2">
    <property type="entry name" value="POTENTIAL NAD-REDUCING HYDROGENASE SUBUNIT"/>
    <property type="match status" value="1"/>
</dbReference>
<dbReference type="AlphaFoldDB" id="A0A7V3NU96"/>
<dbReference type="FunFam" id="3.40.30.10:FF:000015">
    <property type="entry name" value="NADH-quinone oxidoreductase subunit E"/>
    <property type="match status" value="1"/>
</dbReference>
<dbReference type="FunFam" id="1.10.10.1590:FF:000001">
    <property type="entry name" value="NADH-quinone oxidoreductase subunit E"/>
    <property type="match status" value="1"/>
</dbReference>
<comment type="similarity">
    <text evidence="1">Belongs to the complex I 24 kDa subunit family.</text>
</comment>
<dbReference type="InterPro" id="IPR002023">
    <property type="entry name" value="NuoE-like"/>
</dbReference>
<keyword evidence="5 7" id="KW-0411">Iron-sulfur</keyword>
<dbReference type="InterPro" id="IPR042128">
    <property type="entry name" value="NuoE_dom"/>
</dbReference>